<keyword evidence="2" id="KW-1185">Reference proteome</keyword>
<gene>
    <name evidence="1" type="ORF">ACFFF8_23770</name>
</gene>
<organism evidence="1 2">
    <name type="scientific">Novosphingobium clariflavum</name>
    <dbReference type="NCBI Taxonomy" id="2029884"/>
    <lineage>
        <taxon>Bacteria</taxon>
        <taxon>Pseudomonadati</taxon>
        <taxon>Pseudomonadota</taxon>
        <taxon>Alphaproteobacteria</taxon>
        <taxon>Sphingomonadales</taxon>
        <taxon>Sphingomonadaceae</taxon>
        <taxon>Novosphingobium</taxon>
    </lineage>
</organism>
<protein>
    <recommendedName>
        <fullName evidence="3">Helix-turn-helix domain-containing protein</fullName>
    </recommendedName>
</protein>
<comment type="caution">
    <text evidence="1">The sequence shown here is derived from an EMBL/GenBank/DDBJ whole genome shotgun (WGS) entry which is preliminary data.</text>
</comment>
<dbReference type="EMBL" id="JBHLTM010000089">
    <property type="protein sequence ID" value="MFC0687612.1"/>
    <property type="molecule type" value="Genomic_DNA"/>
</dbReference>
<proteinExistence type="predicted"/>
<dbReference type="Proteomes" id="UP001589858">
    <property type="component" value="Unassembled WGS sequence"/>
</dbReference>
<accession>A0ABV6SFX3</accession>
<evidence type="ECO:0000313" key="2">
    <source>
        <dbReference type="Proteomes" id="UP001589858"/>
    </source>
</evidence>
<sequence length="274" mass="30757">MTAATPRHDASPFGLVAARVAKTTLCRKARALLERGDSPRSGERVWRNSYTEGTIEDRVWKPIHDGSKRGGKRWTKALLKAAKDFENRTRRERREKEPGVRNGALGEVGIAVLEYLYELVDYATGRLEPSIQRIADDIGRSYSAVHKGLCRLRKEGFIHWMRRSRPVDNPEPGGQQVEQIQNAYALLIPQGMKSWLASLLRKAPTPGCEEDRRKSDKEAYEAMLVGLTAEERHVTTWNGDSLLGETLRRLAASLDARDLRRGESSTNGETGGSY</sequence>
<name>A0ABV6SFX3_9SPHN</name>
<reference evidence="1 2" key="1">
    <citation type="submission" date="2024-09" db="EMBL/GenBank/DDBJ databases">
        <authorList>
            <person name="Sun Q."/>
            <person name="Mori K."/>
        </authorList>
    </citation>
    <scope>NUCLEOTIDE SEQUENCE [LARGE SCALE GENOMIC DNA]</scope>
    <source>
        <strain evidence="1 2">CICC 11035S</strain>
    </source>
</reference>
<evidence type="ECO:0008006" key="3">
    <source>
        <dbReference type="Google" id="ProtNLM"/>
    </source>
</evidence>
<dbReference type="RefSeq" id="WP_267220822.1">
    <property type="nucleotide sequence ID" value="NZ_JAPCWC010000008.1"/>
</dbReference>
<evidence type="ECO:0000313" key="1">
    <source>
        <dbReference type="EMBL" id="MFC0687612.1"/>
    </source>
</evidence>